<dbReference type="RefSeq" id="XP_036709733.1">
    <property type="nucleotide sequence ID" value="XM_036853838.1"/>
</dbReference>
<dbReference type="RefSeq" id="XP_036709732.1">
    <property type="nucleotide sequence ID" value="XM_036853837.1"/>
</dbReference>
<keyword evidence="6" id="KW-0325">Glycoprotein</keyword>
<keyword evidence="8" id="KW-0732">Signal</keyword>
<evidence type="ECO:0000256" key="8">
    <source>
        <dbReference type="SAM" id="SignalP"/>
    </source>
</evidence>
<name>A0A8B8XJ01_BALMU</name>
<dbReference type="GO" id="GO:0031528">
    <property type="term" value="C:microvillus membrane"/>
    <property type="evidence" value="ECO:0007669"/>
    <property type="project" value="UniProtKB-SubCell"/>
</dbReference>
<dbReference type="RefSeq" id="XP_036709736.1">
    <property type="nucleotide sequence ID" value="XM_036853841.1"/>
</dbReference>
<dbReference type="RefSeq" id="XP_036709731.1">
    <property type="nucleotide sequence ID" value="XM_036853836.1"/>
</dbReference>
<evidence type="ECO:0000313" key="13">
    <source>
        <dbReference type="RefSeq" id="XP_036709734.1"/>
    </source>
</evidence>
<keyword evidence="3 7" id="KW-0812">Transmembrane</keyword>
<dbReference type="GO" id="GO:0015485">
    <property type="term" value="F:cholesterol binding"/>
    <property type="evidence" value="ECO:0007669"/>
    <property type="project" value="TreeGrafter"/>
</dbReference>
<accession>A0A8B8XJ01</accession>
<feature type="chain" id="PRO_5044668038" evidence="8">
    <location>
        <begin position="20"/>
        <end position="836"/>
    </location>
</feature>
<dbReference type="PANTHER" id="PTHR22730:SF3">
    <property type="entry name" value="PROMININ-1"/>
    <property type="match status" value="1"/>
</dbReference>
<evidence type="ECO:0000313" key="14">
    <source>
        <dbReference type="RefSeq" id="XP_036709735.1"/>
    </source>
</evidence>
<evidence type="ECO:0000256" key="1">
    <source>
        <dbReference type="ARBA" id="ARBA00004475"/>
    </source>
</evidence>
<evidence type="ECO:0000256" key="6">
    <source>
        <dbReference type="ARBA" id="ARBA00023180"/>
    </source>
</evidence>
<dbReference type="RefSeq" id="XP_036709734.1">
    <property type="nucleotide sequence ID" value="XM_036853839.1"/>
</dbReference>
<dbReference type="GO" id="GO:0071914">
    <property type="term" value="C:prominosome"/>
    <property type="evidence" value="ECO:0007669"/>
    <property type="project" value="TreeGrafter"/>
</dbReference>
<evidence type="ECO:0000256" key="7">
    <source>
        <dbReference type="SAM" id="Phobius"/>
    </source>
</evidence>
<evidence type="ECO:0000313" key="10">
    <source>
        <dbReference type="RefSeq" id="XP_036709731.1"/>
    </source>
</evidence>
<dbReference type="GO" id="GO:0045494">
    <property type="term" value="P:photoreceptor cell maintenance"/>
    <property type="evidence" value="ECO:0007669"/>
    <property type="project" value="TreeGrafter"/>
</dbReference>
<keyword evidence="5 7" id="KW-0472">Membrane</keyword>
<gene>
    <name evidence="10 11 12 13 14 15 16" type="primary">PROM1</name>
</gene>
<dbReference type="KEGG" id="bmus:118896086"/>
<feature type="transmembrane region" description="Helical" evidence="7">
    <location>
        <begin position="427"/>
        <end position="451"/>
    </location>
</feature>
<evidence type="ECO:0000313" key="9">
    <source>
        <dbReference type="Proteomes" id="UP000694857"/>
    </source>
</evidence>
<feature type="transmembrane region" description="Helical" evidence="7">
    <location>
        <begin position="472"/>
        <end position="499"/>
    </location>
</feature>
<evidence type="ECO:0000313" key="15">
    <source>
        <dbReference type="RefSeq" id="XP_036709736.1"/>
    </source>
</evidence>
<proteinExistence type="inferred from homology"/>
<comment type="similarity">
    <text evidence="2">Belongs to the prominin family.</text>
</comment>
<evidence type="ECO:0000313" key="12">
    <source>
        <dbReference type="RefSeq" id="XP_036709733.1"/>
    </source>
</evidence>
<dbReference type="GO" id="GO:0016324">
    <property type="term" value="C:apical plasma membrane"/>
    <property type="evidence" value="ECO:0007669"/>
    <property type="project" value="TreeGrafter"/>
</dbReference>
<evidence type="ECO:0000313" key="11">
    <source>
        <dbReference type="RefSeq" id="XP_036709732.1"/>
    </source>
</evidence>
<dbReference type="RefSeq" id="XP_036709737.1">
    <property type="nucleotide sequence ID" value="XM_036853842.1"/>
</dbReference>
<evidence type="ECO:0000256" key="3">
    <source>
        <dbReference type="ARBA" id="ARBA00022692"/>
    </source>
</evidence>
<comment type="subcellular location">
    <subcellularLocation>
        <location evidence="1">Cell projection</location>
        <location evidence="1">Microvillus membrane</location>
        <topology evidence="1">Multi-pass membrane protein</topology>
    </subcellularLocation>
</comment>
<protein>
    <submittedName>
        <fullName evidence="10 11">Prominin-1 isoform X1</fullName>
    </submittedName>
</protein>
<dbReference type="GO" id="GO:0060219">
    <property type="term" value="P:camera-type eye photoreceptor cell differentiation"/>
    <property type="evidence" value="ECO:0007669"/>
    <property type="project" value="TreeGrafter"/>
</dbReference>
<dbReference type="OrthoDB" id="6229420at2759"/>
<keyword evidence="4 7" id="KW-1133">Transmembrane helix</keyword>
<feature type="transmembrane region" description="Helical" evidence="7">
    <location>
        <begin position="786"/>
        <end position="806"/>
    </location>
</feature>
<dbReference type="CTD" id="8842"/>
<dbReference type="InterPro" id="IPR008795">
    <property type="entry name" value="Prominin"/>
</dbReference>
<evidence type="ECO:0000256" key="2">
    <source>
        <dbReference type="ARBA" id="ARBA00006058"/>
    </source>
</evidence>
<keyword evidence="9" id="KW-1185">Reference proteome</keyword>
<evidence type="ECO:0000313" key="16">
    <source>
        <dbReference type="RefSeq" id="XP_036709737.1"/>
    </source>
</evidence>
<feature type="transmembrane region" description="Helical" evidence="7">
    <location>
        <begin position="94"/>
        <end position="125"/>
    </location>
</feature>
<dbReference type="GeneID" id="118896086"/>
<evidence type="ECO:0000256" key="5">
    <source>
        <dbReference type="ARBA" id="ARBA00023136"/>
    </source>
</evidence>
<reference evidence="10 11" key="1">
    <citation type="submission" date="2025-04" db="UniProtKB">
        <authorList>
            <consortium name="RefSeq"/>
        </authorList>
    </citation>
    <scope>IDENTIFICATION</scope>
    <source>
        <tissue evidence="10 11">Epidermis and Blubber</tissue>
    </source>
</reference>
<dbReference type="PANTHER" id="PTHR22730">
    <property type="entry name" value="PROMININ PROM PROTEIN"/>
    <property type="match status" value="1"/>
</dbReference>
<sequence>MALLLGFLLLLGLHGDTMSEGPPPSSTYIPDGLKFEFPPTNYETKDSYEAGPTGIFFQIVHIFLHMVQPNAFPEDILRKVVQKKFDLSTDYEKIIYYEIGIIICAVLGLLFIILMPLVGFVFSLCRCCNKCGGEMHQRQKKNGAALKNYFTLSLLVICIFISIGIIYGFVANQHIRTHIEKTRKLSESNFNDLRTLLNATPGQIDYVLDQYTTTKARAFSDLDNIKLLLGGGIFEHLKPRVVPVLDDIKAMAEEIQETRETLVEVNSILTDVRHLSANLSDSLSNVKRNLEQALNDPMCSVHPVMTTCSNIMNSLRLLDGSIDFDQLPSLDEQIGNLNDILQTNLSSLVQKGYKSFNAIPGIVQNETVNVVSDVKMTLDSIGSDIKNISKNIPIQDKLSNFIRYLNDTENYIHRHLPTLEEYDSYRWLGSLVVCCLLTLIVIFYCLGLLCGTYGYNQNATPTRRGCVSNTGGIFLMVGVGFSFFFCWLLMTIVVLTFVVGGNVEKLVCEPYQNKKLFQVLDTPYLLNADWKYYLSGMVFNKPDIHLTFEQVYSDCKENKGIYATLKLENTYNISEFLSIKEHTGNINNNFENMNIRIDNIVLLDEAGRRNLMDFSSSGIDKIDYGAFMAATGKNPTKVNLLSFANDLEVKANHLPQGNLKQTLKNNAGILRNIHRDEIIPLQKLMSAVHPKLKELQQKSSGLGVKVANISLVLDSAQDFITNRISTIIAEESKKYGNSIMSYFERYLQWVKISITEQMAACKPVATALDSAIDVFLCSYIIDPLNLFWFGIGKATAFLLPAIIFAVKLAKYYRRMDSEDVYDDDVETIPMKKYGKC</sequence>
<dbReference type="RefSeq" id="XP_036709735.1">
    <property type="nucleotide sequence ID" value="XM_036853840.1"/>
</dbReference>
<organism evidence="9 16">
    <name type="scientific">Balaenoptera musculus</name>
    <name type="common">Blue whale</name>
    <dbReference type="NCBI Taxonomy" id="9771"/>
    <lineage>
        <taxon>Eukaryota</taxon>
        <taxon>Metazoa</taxon>
        <taxon>Chordata</taxon>
        <taxon>Craniata</taxon>
        <taxon>Vertebrata</taxon>
        <taxon>Euteleostomi</taxon>
        <taxon>Mammalia</taxon>
        <taxon>Eutheria</taxon>
        <taxon>Laurasiatheria</taxon>
        <taxon>Artiodactyla</taxon>
        <taxon>Whippomorpha</taxon>
        <taxon>Cetacea</taxon>
        <taxon>Mysticeti</taxon>
        <taxon>Balaenopteridae</taxon>
        <taxon>Balaenoptera</taxon>
    </lineage>
</organism>
<feature type="transmembrane region" description="Helical" evidence="7">
    <location>
        <begin position="146"/>
        <end position="170"/>
    </location>
</feature>
<feature type="signal peptide" evidence="8">
    <location>
        <begin position="1"/>
        <end position="19"/>
    </location>
</feature>
<dbReference type="GO" id="GO:0009986">
    <property type="term" value="C:cell surface"/>
    <property type="evidence" value="ECO:0007669"/>
    <property type="project" value="TreeGrafter"/>
</dbReference>
<evidence type="ECO:0000256" key="4">
    <source>
        <dbReference type="ARBA" id="ARBA00022989"/>
    </source>
</evidence>
<dbReference type="AlphaFoldDB" id="A0A8B8XJ01"/>
<dbReference type="Pfam" id="PF05478">
    <property type="entry name" value="Prominin"/>
    <property type="match status" value="1"/>
</dbReference>
<dbReference type="Proteomes" id="UP000694857">
    <property type="component" value="Chromosome 5"/>
</dbReference>
<dbReference type="GO" id="GO:0005929">
    <property type="term" value="C:cilium"/>
    <property type="evidence" value="ECO:0007669"/>
    <property type="project" value="TreeGrafter"/>
</dbReference>